<evidence type="ECO:0000313" key="2">
    <source>
        <dbReference type="Proteomes" id="UP001227095"/>
    </source>
</evidence>
<accession>A0ABY8M5G4</accession>
<sequence>MGLISQLGRYAWRKWKLDGVSSSGPNEPDTVDIFPFVDAIDQQVAAIAAAGNFRGEWSASSGAFPGGGTATKGDTWLVTTAGTTGGRFFAVGDRIVALIDNASATGFGGNWGVIPANAKTVIPGEDTGEGTANAIHVTTEDAVTAGMMVFFTIFRANGPGPTTVQFNGAGPVYTIKTNSGNDPAEGGLVAGLSVLGIVSGATFRLVNDQISSAIVAAAEAAQAAAEAAAASVAALLSIYDTEAAASAAEISALVHAVRLNGGLVAGDGFGGLYVDQPNGRPASFTSSGATARAWYRAIDARGESRNGQIATRSVIPGFSNTTNKQIMSRTRHFARDQVSEIQLLYPNWFHNGNTETGIDGSITVSASIEYPVGEFHQVTWGGATSTAIADRTTSAPSDMLAISIPDGAEFFIRTYSTSATGILFSATEDSARGEGAEFGSSGITDKTMGGTIADSGTNAVYGPCAIIGTTSKPSVFVIGDSRESAAGFDTPNYLSVIGHVARAVAPTCAYIDVSRGGERLAEFVASHARRIALAQYCSHVVIHMGINDFTAGQTSAGALADLDTVIGLLPNQEVWLGTVEPVTTSSDGWSSVSGQTIDATSNSARISYNNTVRSGVDGVAGYFDIADVFESARDSGKWKAPAGVPLTSDGTHQTLAGYQWGEQSGVISTSSFFVGGALKFPRFASAQEVRERRVSGLPIDPAALGLTVAFKVTKNAADQVVTTGASTKLTWAAEAFDTVNAFDLVNARWTPPAGRYRLHAQVYVTVNVVDAAQFQIRIAKNGATAAEYVLRPSGTSAQSLAIDAIFEADGDDYFEAWVNLGGTGDKTVSGDVTRTYFEGHAI</sequence>
<name>A0ABY8M5G4_9HYPH</name>
<dbReference type="GO" id="GO:0016787">
    <property type="term" value="F:hydrolase activity"/>
    <property type="evidence" value="ECO:0007669"/>
    <property type="project" value="UniProtKB-KW"/>
</dbReference>
<evidence type="ECO:0000313" key="1">
    <source>
        <dbReference type="EMBL" id="WGI68675.1"/>
    </source>
</evidence>
<dbReference type="RefSeq" id="WP_227701836.1">
    <property type="nucleotide sequence ID" value="NZ_CP123000.1"/>
</dbReference>
<dbReference type="SUPFAM" id="SSF52266">
    <property type="entry name" value="SGNH hydrolase"/>
    <property type="match status" value="1"/>
</dbReference>
<gene>
    <name evidence="1" type="ORF">QEO92_00815</name>
</gene>
<dbReference type="Gene3D" id="3.40.50.1110">
    <property type="entry name" value="SGNH hydrolase"/>
    <property type="match status" value="1"/>
</dbReference>
<dbReference type="EMBL" id="CP123000">
    <property type="protein sequence ID" value="WGI68675.1"/>
    <property type="molecule type" value="Genomic_DNA"/>
</dbReference>
<keyword evidence="2" id="KW-1185">Reference proteome</keyword>
<keyword evidence="1" id="KW-0378">Hydrolase</keyword>
<reference evidence="1 2" key="1">
    <citation type="submission" date="2023-04" db="EMBL/GenBank/DDBJ databases">
        <title>Neorhizobium petrolearium OS53, complete genome.</title>
        <authorList>
            <person name="Yu T."/>
        </authorList>
    </citation>
    <scope>NUCLEOTIDE SEQUENCE [LARGE SCALE GENOMIC DNA]</scope>
    <source>
        <strain evidence="1 2">OS53</strain>
    </source>
</reference>
<protein>
    <submittedName>
        <fullName evidence="1">SGNH/GDSL hydrolase family protein</fullName>
        <ecNumber evidence="1">3.1.-.-</ecNumber>
    </submittedName>
</protein>
<dbReference type="Gene3D" id="2.60.120.40">
    <property type="match status" value="1"/>
</dbReference>
<dbReference type="InterPro" id="IPR008983">
    <property type="entry name" value="Tumour_necrosis_fac-like_dom"/>
</dbReference>
<dbReference type="EC" id="3.1.-.-" evidence="1"/>
<dbReference type="InterPro" id="IPR036514">
    <property type="entry name" value="SGNH_hydro_sf"/>
</dbReference>
<dbReference type="Proteomes" id="UP001227095">
    <property type="component" value="Chromosome"/>
</dbReference>
<proteinExistence type="predicted"/>
<organism evidence="1 2">
    <name type="scientific">Neorhizobium petrolearium</name>
    <dbReference type="NCBI Taxonomy" id="515361"/>
    <lineage>
        <taxon>Bacteria</taxon>
        <taxon>Pseudomonadati</taxon>
        <taxon>Pseudomonadota</taxon>
        <taxon>Alphaproteobacteria</taxon>
        <taxon>Hyphomicrobiales</taxon>
        <taxon>Rhizobiaceae</taxon>
        <taxon>Rhizobium/Agrobacterium group</taxon>
        <taxon>Neorhizobium</taxon>
    </lineage>
</organism>